<proteinExistence type="predicted"/>
<protein>
    <submittedName>
        <fullName evidence="3">Transposase DDE domain group 1</fullName>
    </submittedName>
</protein>
<evidence type="ECO:0000313" key="3">
    <source>
        <dbReference type="EMBL" id="SDH54044.1"/>
    </source>
</evidence>
<dbReference type="InterPro" id="IPR025668">
    <property type="entry name" value="Tnp_DDE_dom"/>
</dbReference>
<dbReference type="EMBL" id="FNBE01000025">
    <property type="protein sequence ID" value="SDH54044.1"/>
    <property type="molecule type" value="Genomic_DNA"/>
</dbReference>
<feature type="compositionally biased region" description="Basic and acidic residues" evidence="1">
    <location>
        <begin position="321"/>
        <end position="332"/>
    </location>
</feature>
<name>A0A1G8D934_PSEOR</name>
<evidence type="ECO:0000313" key="4">
    <source>
        <dbReference type="Proteomes" id="UP000198967"/>
    </source>
</evidence>
<feature type="region of interest" description="Disordered" evidence="1">
    <location>
        <begin position="281"/>
        <end position="340"/>
    </location>
</feature>
<accession>A0A1G8D934</accession>
<feature type="compositionally biased region" description="Basic residues" evidence="1">
    <location>
        <begin position="305"/>
        <end position="320"/>
    </location>
</feature>
<gene>
    <name evidence="3" type="ORF">SAMN05216377_12527</name>
</gene>
<dbReference type="Pfam" id="PF13701">
    <property type="entry name" value="DDE_Tnp_1_4"/>
    <property type="match status" value="1"/>
</dbReference>
<dbReference type="AlphaFoldDB" id="A0A1G8D934"/>
<keyword evidence="4" id="KW-1185">Reference proteome</keyword>
<sequence length="340" mass="37865">MVWDQHAERHGRPFPPARVAGQDLDVLVLDLDASIVICHSEKEQAAPTFKRTFGYHPLMAFCDNTSEFLAGMLRRGNAGANTAADHITVLDQALAQIPDQHRHGRKVLVRADTAGYTKAILTHVRDQRDRAVRCEFSVGWAITERERAAIAAVPRKVWADAADADGGHRDGAGLAELTGLLPTASLDGHPAGTRVIARRERPHPGVQLDLMVTRDGWRHTCFATDTAARQLAFLDARHRAHARVEDRIRTAKDTGLNHLPSRTFAINKAWLSCSRSTCFPGLSTPRPRRASRQGRTKDAALPATVRRRPDHPRRTPHLRSRRPDLETRDDHGSQINYRSP</sequence>
<evidence type="ECO:0000259" key="2">
    <source>
        <dbReference type="Pfam" id="PF13701"/>
    </source>
</evidence>
<evidence type="ECO:0000256" key="1">
    <source>
        <dbReference type="SAM" id="MobiDB-lite"/>
    </source>
</evidence>
<organism evidence="3 4">
    <name type="scientific">Pseudonocardia oroxyli</name>
    <dbReference type="NCBI Taxonomy" id="366584"/>
    <lineage>
        <taxon>Bacteria</taxon>
        <taxon>Bacillati</taxon>
        <taxon>Actinomycetota</taxon>
        <taxon>Actinomycetes</taxon>
        <taxon>Pseudonocardiales</taxon>
        <taxon>Pseudonocardiaceae</taxon>
        <taxon>Pseudonocardia</taxon>
    </lineage>
</organism>
<dbReference type="Proteomes" id="UP000198967">
    <property type="component" value="Unassembled WGS sequence"/>
</dbReference>
<feature type="domain" description="Transposase DDE" evidence="2">
    <location>
        <begin position="25"/>
        <end position="273"/>
    </location>
</feature>
<reference evidence="3 4" key="1">
    <citation type="submission" date="2016-10" db="EMBL/GenBank/DDBJ databases">
        <authorList>
            <person name="de Groot N.N."/>
        </authorList>
    </citation>
    <scope>NUCLEOTIDE SEQUENCE [LARGE SCALE GENOMIC DNA]</scope>
    <source>
        <strain evidence="3 4">CGMCC 4.3143</strain>
    </source>
</reference>
<dbReference type="STRING" id="366584.SAMN05216377_12527"/>